<evidence type="ECO:0000259" key="2">
    <source>
        <dbReference type="Pfam" id="PF03184"/>
    </source>
</evidence>
<feature type="region of interest" description="Disordered" evidence="1">
    <location>
        <begin position="381"/>
        <end position="427"/>
    </location>
</feature>
<dbReference type="OrthoDB" id="3695345at2759"/>
<dbReference type="Proteomes" id="UP000800082">
    <property type="component" value="Unassembled WGS sequence"/>
</dbReference>
<gene>
    <name evidence="3" type="ORF">M421DRAFT_10604</name>
</gene>
<dbReference type="AlphaFoldDB" id="A0A6A5R3Z9"/>
<name>A0A6A5R3Z9_9PLEO</name>
<feature type="compositionally biased region" description="Basic and acidic residues" evidence="1">
    <location>
        <begin position="398"/>
        <end position="421"/>
    </location>
</feature>
<evidence type="ECO:0000256" key="1">
    <source>
        <dbReference type="SAM" id="MobiDB-lite"/>
    </source>
</evidence>
<reference evidence="3" key="1">
    <citation type="journal article" date="2020" name="Stud. Mycol.">
        <title>101 Dothideomycetes genomes: a test case for predicting lifestyles and emergence of pathogens.</title>
        <authorList>
            <person name="Haridas S."/>
            <person name="Albert R."/>
            <person name="Binder M."/>
            <person name="Bloem J."/>
            <person name="Labutti K."/>
            <person name="Salamov A."/>
            <person name="Andreopoulos B."/>
            <person name="Baker S."/>
            <person name="Barry K."/>
            <person name="Bills G."/>
            <person name="Bluhm B."/>
            <person name="Cannon C."/>
            <person name="Castanera R."/>
            <person name="Culley D."/>
            <person name="Daum C."/>
            <person name="Ezra D."/>
            <person name="Gonzalez J."/>
            <person name="Henrissat B."/>
            <person name="Kuo A."/>
            <person name="Liang C."/>
            <person name="Lipzen A."/>
            <person name="Lutzoni F."/>
            <person name="Magnuson J."/>
            <person name="Mondo S."/>
            <person name="Nolan M."/>
            <person name="Ohm R."/>
            <person name="Pangilinan J."/>
            <person name="Park H.-J."/>
            <person name="Ramirez L."/>
            <person name="Alfaro M."/>
            <person name="Sun H."/>
            <person name="Tritt A."/>
            <person name="Yoshinaga Y."/>
            <person name="Zwiers L.-H."/>
            <person name="Turgeon B."/>
            <person name="Goodwin S."/>
            <person name="Spatafora J."/>
            <person name="Crous P."/>
            <person name="Grigoriev I."/>
        </authorList>
    </citation>
    <scope>NUCLEOTIDE SEQUENCE</scope>
    <source>
        <strain evidence="3">CBS 183.55</strain>
    </source>
</reference>
<dbReference type="Pfam" id="PF03184">
    <property type="entry name" value="DDE_1"/>
    <property type="match status" value="1"/>
</dbReference>
<dbReference type="EMBL" id="ML979029">
    <property type="protein sequence ID" value="KAF1922392.1"/>
    <property type="molecule type" value="Genomic_DNA"/>
</dbReference>
<dbReference type="InterPro" id="IPR004875">
    <property type="entry name" value="DDE_SF_endonuclease_dom"/>
</dbReference>
<accession>A0A6A5R3Z9</accession>
<evidence type="ECO:0000313" key="4">
    <source>
        <dbReference type="Proteomes" id="UP000800082"/>
    </source>
</evidence>
<proteinExistence type="predicted"/>
<feature type="domain" description="DDE-1" evidence="2">
    <location>
        <begin position="56"/>
        <end position="231"/>
    </location>
</feature>
<dbReference type="PANTHER" id="PTHR19303:SF74">
    <property type="entry name" value="POGO TRANSPOSABLE ELEMENT WITH KRAB DOMAIN"/>
    <property type="match status" value="1"/>
</dbReference>
<feature type="compositionally biased region" description="Basic and acidic residues" evidence="1">
    <location>
        <begin position="381"/>
        <end position="390"/>
    </location>
</feature>
<dbReference type="GO" id="GO:0005634">
    <property type="term" value="C:nucleus"/>
    <property type="evidence" value="ECO:0007669"/>
    <property type="project" value="TreeGrafter"/>
</dbReference>
<dbReference type="InterPro" id="IPR050863">
    <property type="entry name" value="CenT-Element_Derived"/>
</dbReference>
<dbReference type="RefSeq" id="XP_033442645.1">
    <property type="nucleotide sequence ID" value="XM_033587114.1"/>
</dbReference>
<evidence type="ECO:0000313" key="3">
    <source>
        <dbReference type="EMBL" id="KAF1922392.1"/>
    </source>
</evidence>
<organism evidence="3 4">
    <name type="scientific">Didymella exigua CBS 183.55</name>
    <dbReference type="NCBI Taxonomy" id="1150837"/>
    <lineage>
        <taxon>Eukaryota</taxon>
        <taxon>Fungi</taxon>
        <taxon>Dikarya</taxon>
        <taxon>Ascomycota</taxon>
        <taxon>Pezizomycotina</taxon>
        <taxon>Dothideomycetes</taxon>
        <taxon>Pleosporomycetidae</taxon>
        <taxon>Pleosporales</taxon>
        <taxon>Pleosporineae</taxon>
        <taxon>Didymellaceae</taxon>
        <taxon>Didymella</taxon>
    </lineage>
</organism>
<sequence length="427" mass="48756">MDKVRHAADNSDKAANTYNIDKKGFAIGLVARSKRIFSKRLYDKQKNRQSLQDGNREWVTLLASVCADGSALPPGLIFTGKDNTIQSSWVEDIEPGKHSVFVTVTPPGWTNNEVGLAWLEQLFNRYTKKKARRSWRLLIIDGHGSHITMAFINFCNQHKTLLAIFPPHSTQSLQPLDVVCFALLAQNYSSAVTQHLHDSQGISGVLKSDFFMLFWRSWQQTFTKELILSAFENTGIWPLNPNVVLSRWDNDSDSEYETPPPIEAHDWRSINQLYKAVVGRNTSDDARQLRRTLHHLSASCEILTAENKGLSAAVAAQNPLKKKRETLDLRQQKKGRSEALLYSPSKVRDARHRNRLNETKRLEEEVAKHHQREERAAATLRNKLEKERRSAAYAARLEASRQRRAEEAADRKRKKQERDAAKSIQLS</sequence>
<dbReference type="PANTHER" id="PTHR19303">
    <property type="entry name" value="TRANSPOSON"/>
    <property type="match status" value="1"/>
</dbReference>
<protein>
    <submittedName>
        <fullName evidence="3">DDE-domain-containing protein</fullName>
    </submittedName>
</protein>
<dbReference type="GO" id="GO:0003677">
    <property type="term" value="F:DNA binding"/>
    <property type="evidence" value="ECO:0007669"/>
    <property type="project" value="TreeGrafter"/>
</dbReference>
<dbReference type="GeneID" id="54344760"/>
<keyword evidence="4" id="KW-1185">Reference proteome</keyword>